<dbReference type="NCBIfam" id="NF011442">
    <property type="entry name" value="PRK14869.1-4"/>
    <property type="match status" value="1"/>
</dbReference>
<evidence type="ECO:0000256" key="7">
    <source>
        <dbReference type="ARBA" id="ARBA00047820"/>
    </source>
</evidence>
<keyword evidence="5" id="KW-0464">Manganese</keyword>
<dbReference type="GO" id="GO:0004427">
    <property type="term" value="F:inorganic diphosphate phosphatase activity"/>
    <property type="evidence" value="ECO:0007669"/>
    <property type="project" value="UniProtKB-EC"/>
</dbReference>
<dbReference type="GO" id="GO:0005737">
    <property type="term" value="C:cytoplasm"/>
    <property type="evidence" value="ECO:0007669"/>
    <property type="project" value="InterPro"/>
</dbReference>
<dbReference type="NCBIfam" id="NF011443">
    <property type="entry name" value="PRK14869.1-5"/>
    <property type="match status" value="1"/>
</dbReference>
<feature type="domain" description="CBS" evidence="9">
    <location>
        <begin position="251"/>
        <end position="309"/>
    </location>
</feature>
<dbReference type="SUPFAM" id="SSF64182">
    <property type="entry name" value="DHH phosphoesterases"/>
    <property type="match status" value="1"/>
</dbReference>
<dbReference type="InterPro" id="IPR004097">
    <property type="entry name" value="DHHA2"/>
</dbReference>
<dbReference type="SUPFAM" id="SSF75138">
    <property type="entry name" value="HprK N-terminal domain-like"/>
    <property type="match status" value="1"/>
</dbReference>
<accession>A0A9D1AJC5</accession>
<dbReference type="Gene3D" id="3.90.1640.10">
    <property type="entry name" value="inorganic pyrophosphatase (n-terminal core)"/>
    <property type="match status" value="1"/>
</dbReference>
<evidence type="ECO:0000313" key="11">
    <source>
        <dbReference type="Proteomes" id="UP000886749"/>
    </source>
</evidence>
<evidence type="ECO:0000256" key="1">
    <source>
        <dbReference type="ARBA" id="ARBA00001936"/>
    </source>
</evidence>
<evidence type="ECO:0000259" key="9">
    <source>
        <dbReference type="PROSITE" id="PS51371"/>
    </source>
</evidence>
<comment type="caution">
    <text evidence="10">The sequence shown here is derived from an EMBL/GenBank/DDBJ whole genome shotgun (WGS) entry which is preliminary data.</text>
</comment>
<dbReference type="EC" id="3.6.1.1" evidence="2"/>
<evidence type="ECO:0000313" key="10">
    <source>
        <dbReference type="EMBL" id="HIR41059.1"/>
    </source>
</evidence>
<dbReference type="FunFam" id="3.90.1640.10:FF:000001">
    <property type="entry name" value="Probable manganese-dependent inorganic pyrophosphatase"/>
    <property type="match status" value="1"/>
</dbReference>
<dbReference type="SUPFAM" id="SSF54631">
    <property type="entry name" value="CBS-domain pair"/>
    <property type="match status" value="1"/>
</dbReference>
<dbReference type="PANTHER" id="PTHR12112">
    <property type="entry name" value="BNIP - RELATED"/>
    <property type="match status" value="1"/>
</dbReference>
<keyword evidence="8" id="KW-0129">CBS domain</keyword>
<comment type="cofactor">
    <cofactor evidence="1">
        <name>Mn(2+)</name>
        <dbReference type="ChEBI" id="CHEBI:29035"/>
    </cofactor>
</comment>
<dbReference type="InterPro" id="IPR038763">
    <property type="entry name" value="DHH_sf"/>
</dbReference>
<dbReference type="Proteomes" id="UP000886749">
    <property type="component" value="Unassembled WGS sequence"/>
</dbReference>
<dbReference type="AlphaFoldDB" id="A0A9D1AJC5"/>
<dbReference type="InterPro" id="IPR046342">
    <property type="entry name" value="CBS_dom_sf"/>
</dbReference>
<keyword evidence="4 10" id="KW-0378">Hydrolase</keyword>
<name>A0A9D1AJC5_9FIRM</name>
<dbReference type="PANTHER" id="PTHR12112:SF22">
    <property type="entry name" value="MANGANESE-DEPENDENT INORGANIC PYROPHOSPHATASE-RELATED"/>
    <property type="match status" value="1"/>
</dbReference>
<reference evidence="10" key="2">
    <citation type="journal article" date="2021" name="PeerJ">
        <title>Extensive microbial diversity within the chicken gut microbiome revealed by metagenomics and culture.</title>
        <authorList>
            <person name="Gilroy R."/>
            <person name="Ravi A."/>
            <person name="Getino M."/>
            <person name="Pursley I."/>
            <person name="Horton D.L."/>
            <person name="Alikhan N.F."/>
            <person name="Baker D."/>
            <person name="Gharbi K."/>
            <person name="Hall N."/>
            <person name="Watson M."/>
            <person name="Adriaenssens E.M."/>
            <person name="Foster-Nyarko E."/>
            <person name="Jarju S."/>
            <person name="Secka A."/>
            <person name="Antonio M."/>
            <person name="Oren A."/>
            <person name="Chaudhuri R.R."/>
            <person name="La Ragione R."/>
            <person name="Hildebrand F."/>
            <person name="Pallen M.J."/>
        </authorList>
    </citation>
    <scope>NUCLEOTIDE SEQUENCE</scope>
    <source>
        <strain evidence="10">CHK184-25365</strain>
    </source>
</reference>
<dbReference type="InterPro" id="IPR038222">
    <property type="entry name" value="DHHA2_dom_sf"/>
</dbReference>
<dbReference type="Gene3D" id="3.10.580.10">
    <property type="entry name" value="CBS-domain"/>
    <property type="match status" value="1"/>
</dbReference>
<evidence type="ECO:0000256" key="3">
    <source>
        <dbReference type="ARBA" id="ARBA00022723"/>
    </source>
</evidence>
<dbReference type="InterPro" id="IPR010766">
    <property type="entry name" value="DRTGG"/>
</dbReference>
<evidence type="ECO:0000256" key="6">
    <source>
        <dbReference type="ARBA" id="ARBA00032535"/>
    </source>
</evidence>
<dbReference type="Pfam" id="PF01368">
    <property type="entry name" value="DHH"/>
    <property type="match status" value="1"/>
</dbReference>
<evidence type="ECO:0000256" key="2">
    <source>
        <dbReference type="ARBA" id="ARBA00012146"/>
    </source>
</evidence>
<reference evidence="10" key="1">
    <citation type="submission" date="2020-10" db="EMBL/GenBank/DDBJ databases">
        <authorList>
            <person name="Gilroy R."/>
        </authorList>
    </citation>
    <scope>NUCLEOTIDE SEQUENCE</scope>
    <source>
        <strain evidence="10">CHK184-25365</strain>
    </source>
</reference>
<dbReference type="InterPro" id="IPR028979">
    <property type="entry name" value="Ser_kin/Pase_Hpr-like_N_sf"/>
</dbReference>
<dbReference type="PROSITE" id="PS51371">
    <property type="entry name" value="CBS"/>
    <property type="match status" value="2"/>
</dbReference>
<dbReference type="Gene3D" id="3.40.1390.20">
    <property type="entry name" value="HprK N-terminal domain-like"/>
    <property type="match status" value="1"/>
</dbReference>
<evidence type="ECO:0000256" key="5">
    <source>
        <dbReference type="ARBA" id="ARBA00023211"/>
    </source>
</evidence>
<dbReference type="SMART" id="SM00116">
    <property type="entry name" value="CBS"/>
    <property type="match status" value="2"/>
</dbReference>
<comment type="catalytic activity">
    <reaction evidence="7">
        <text>diphosphate + H2O = 2 phosphate + H(+)</text>
        <dbReference type="Rhea" id="RHEA:24576"/>
        <dbReference type="ChEBI" id="CHEBI:15377"/>
        <dbReference type="ChEBI" id="CHEBI:15378"/>
        <dbReference type="ChEBI" id="CHEBI:33019"/>
        <dbReference type="ChEBI" id="CHEBI:43474"/>
        <dbReference type="EC" id="3.6.1.1"/>
    </reaction>
</comment>
<dbReference type="InterPro" id="IPR000644">
    <property type="entry name" value="CBS_dom"/>
</dbReference>
<protein>
    <recommendedName>
        <fullName evidence="2">inorganic diphosphatase</fullName>
        <ecNumber evidence="2">3.6.1.1</ecNumber>
    </recommendedName>
    <alternativeName>
        <fullName evidence="6">Pyrophosphate phospho-hydrolase</fullName>
    </alternativeName>
</protein>
<evidence type="ECO:0000256" key="8">
    <source>
        <dbReference type="PROSITE-ProRule" id="PRU00703"/>
    </source>
</evidence>
<dbReference type="CDD" id="cd02205">
    <property type="entry name" value="CBS_pair_SF"/>
    <property type="match status" value="1"/>
</dbReference>
<dbReference type="EMBL" id="DVGY01000098">
    <property type="protein sequence ID" value="HIR41059.1"/>
    <property type="molecule type" value="Genomic_DNA"/>
</dbReference>
<dbReference type="SMART" id="SM01131">
    <property type="entry name" value="DHHA2"/>
    <property type="match status" value="1"/>
</dbReference>
<dbReference type="Gene3D" id="3.10.310.20">
    <property type="entry name" value="DHHA2 domain"/>
    <property type="match status" value="1"/>
</dbReference>
<keyword evidence="3" id="KW-0479">Metal-binding</keyword>
<dbReference type="InterPro" id="IPR001667">
    <property type="entry name" value="DDH_dom"/>
</dbReference>
<dbReference type="Pfam" id="PF07085">
    <property type="entry name" value="DRTGG"/>
    <property type="match status" value="1"/>
</dbReference>
<proteinExistence type="predicted"/>
<gene>
    <name evidence="10" type="ORF">IAB36_04440</name>
</gene>
<sequence>MKPIFVIGHKNPDTDSICSAICYANLKQKITGDTYIACRAGAVNNETKYVLDSFGVEEPQLVQSLEPRVADVQYRKVEGINRRVSLKRAWEHMRDNQIQTIPVLTKWGQLKGIVTLGDVARFYMEDQGASALAEAKTSYRNIVDTLKGEMIVGDPDAYFTQGKVVVAAANPDVMEDYIGEHDMVILGNRYEGQLSAIEMKAGCIVVCLGSQVSKSIQKLAEEAGCTVICSPLDTYTCAKLINQAVPVRHVMRTDDIIYFRESHLVSDVKSTVSKLRIRYYPVLNEAGRYVGMLSQRNLLDIERQRVILVDHNEQGQAVDGIKDTEVIEIIDHHRIDPVETMNPIYFRNQPLGCTATIVTMMYHENGVEIPPTIAGLLCSAILSDTLMFRSPTCTPVDEAMARNLAKIAGIDIEKHASAMFSAASQLEDKTPDEIFHLDCKRFQCSDKSIAVAQVTGMSKEELQRVKEEMLPYLQQTLPSSGMDMLYLMLTNILEQSTELLFVGSGAKDTVATAFPTLNCLENSILLPGVVSRKKQLIGPLMSAIEANGE</sequence>
<dbReference type="Pfam" id="PF02833">
    <property type="entry name" value="DHHA2"/>
    <property type="match status" value="1"/>
</dbReference>
<evidence type="ECO:0000256" key="4">
    <source>
        <dbReference type="ARBA" id="ARBA00022801"/>
    </source>
</evidence>
<feature type="domain" description="CBS" evidence="9">
    <location>
        <begin position="73"/>
        <end position="130"/>
    </location>
</feature>
<dbReference type="GO" id="GO:0046872">
    <property type="term" value="F:metal ion binding"/>
    <property type="evidence" value="ECO:0007669"/>
    <property type="project" value="UniProtKB-KW"/>
</dbReference>
<dbReference type="Pfam" id="PF00571">
    <property type="entry name" value="CBS"/>
    <property type="match status" value="2"/>
</dbReference>
<organism evidence="10 11">
    <name type="scientific">Candidatus Egerieicola pullicola</name>
    <dbReference type="NCBI Taxonomy" id="2840775"/>
    <lineage>
        <taxon>Bacteria</taxon>
        <taxon>Bacillati</taxon>
        <taxon>Bacillota</taxon>
        <taxon>Clostridia</taxon>
        <taxon>Eubacteriales</taxon>
        <taxon>Oscillospiraceae</taxon>
        <taxon>Oscillospiraceae incertae sedis</taxon>
        <taxon>Candidatus Egerieicola</taxon>
    </lineage>
</organism>